<dbReference type="InterPro" id="IPR032876">
    <property type="entry name" value="J_dom"/>
</dbReference>
<comment type="caution">
    <text evidence="5">The sequence shown here is derived from an EMBL/GenBank/DDBJ whole genome shotgun (WGS) entry which is preliminary data.</text>
</comment>
<dbReference type="InterPro" id="IPR025195">
    <property type="entry name" value="GTA_TIM_dom"/>
</dbReference>
<feature type="domain" description="Tip attachment protein J" evidence="3">
    <location>
        <begin position="794"/>
        <end position="951"/>
    </location>
</feature>
<gene>
    <name evidence="5" type="ORF">G4Z14_03180</name>
</gene>
<dbReference type="RefSeq" id="WP_164623292.1">
    <property type="nucleotide sequence ID" value="NZ_JAAIVJ010000001.1"/>
</dbReference>
<feature type="domain" description="Rcc01698-like C-terminal" evidence="4">
    <location>
        <begin position="1042"/>
        <end position="1142"/>
    </location>
</feature>
<dbReference type="Pfam" id="PF13547">
    <property type="entry name" value="GTA_TIM"/>
    <property type="match status" value="1"/>
</dbReference>
<dbReference type="Pfam" id="PF13550">
    <property type="entry name" value="Phage-tail_3"/>
    <property type="match status" value="1"/>
</dbReference>
<name>A0A6M0QP76_9RHOB</name>
<feature type="domain" description="GTA TIM-barrel-like" evidence="2">
    <location>
        <begin position="442"/>
        <end position="735"/>
    </location>
</feature>
<dbReference type="InterPro" id="IPR056490">
    <property type="entry name" value="Rcc01698_C"/>
</dbReference>
<keyword evidence="6" id="KW-1185">Reference proteome</keyword>
<proteinExistence type="predicted"/>
<accession>A0A6M0QP76</accession>
<evidence type="ECO:0000259" key="4">
    <source>
        <dbReference type="Pfam" id="PF23666"/>
    </source>
</evidence>
<dbReference type="Proteomes" id="UP000477782">
    <property type="component" value="Unassembled WGS sequence"/>
</dbReference>
<evidence type="ECO:0000259" key="3">
    <source>
        <dbReference type="Pfam" id="PF13550"/>
    </source>
</evidence>
<organism evidence="5 6">
    <name type="scientific">Tabrizicola oligotrophica</name>
    <dbReference type="NCBI Taxonomy" id="2710650"/>
    <lineage>
        <taxon>Bacteria</taxon>
        <taxon>Pseudomonadati</taxon>
        <taxon>Pseudomonadota</taxon>
        <taxon>Alphaproteobacteria</taxon>
        <taxon>Rhodobacterales</taxon>
        <taxon>Paracoccaceae</taxon>
        <taxon>Tabrizicola</taxon>
    </lineage>
</organism>
<evidence type="ECO:0000256" key="1">
    <source>
        <dbReference type="SAM" id="MobiDB-lite"/>
    </source>
</evidence>
<feature type="region of interest" description="Disordered" evidence="1">
    <location>
        <begin position="661"/>
        <end position="682"/>
    </location>
</feature>
<dbReference type="Gene3D" id="3.20.20.80">
    <property type="entry name" value="Glycosidases"/>
    <property type="match status" value="1"/>
</dbReference>
<dbReference type="InterPro" id="IPR017853">
    <property type="entry name" value="GH"/>
</dbReference>
<evidence type="ECO:0000313" key="5">
    <source>
        <dbReference type="EMBL" id="NEY89288.1"/>
    </source>
</evidence>
<sequence length="1296" mass="138490">MATILLSAAGAAIGSGFGGTVLGLSGAVIGRAVGATLGRAIDQKILGAGSDAVEVGRVERFRLTGASEGTPVTRVWGRVRLAGQVIWATRFRETVTESGGGKGTGGAKTSQFSYSVSLAIALCEGEIRRVGRIWADGNEISTNTLNMRIYKGGEAQLPDPKIEAVEGAGKAPAYRGIAYVVIEDLDLAAFGNRVPQFSFEVVRGADPAARPVVEDLAATISGVCMIPGTGEYALATTPVHYAESPGVNRTANMNMPTDQTDFALSLEQLGDEMPGVGAVSLVVSWFGDDLRCGQCTIRPKVEQKTLEGVGMSWRSGGISRAAAEVVPQVGGRSIYGGTPADQAVIEAIQALTAAGKAVTFYPFILMDQLEANRLQDPWTESADQPKLPWRGRITTSIAPGRAGTPDRTELAETEVAAFFGTAQGAHFSVSGTTVSYAGPAEWSYRRFVLHNAHLCAAAGGVEAFCIGSELRGLTQVRGEGDSFPAVAALIALAADVRAILGPGCKLSYAADWSEYFGYHTDDNVYFHLDPLWADANIDFIGIDNYMPLSDWREGETHADSGWKTLHDPAYLQANIAGGEGFDWYYASEADAATQTRTAITDGAYGEPWVYRYKDLRNWWTCQHHPRIGGVRQALPTAWVPQSKPFRFTEYGCAAIDKGSNQPNKFLDPKSSESALPSHSTGQRDDLMQMAYHTAMARFWREPANNPTSLVYSAPMLDFDRSLAWAWDARPFPVFPVNQPLWDDGANFETGHWLNGRSANQSLAAVIAEVCERSGLPDADTDQALGVVRGYGLSEVTSARALLQPVLQAASVDAVEREGILSFLRRTGLGAVALDPAGFAEGGGAEAAELGRLGEAEMQDHLRLIYLEAESDFAVRAVAASLPDAVGEVVAQTDLPLALTNGEAASMAERWLVESRLARDTLRFSLPPSMRAVGAGSVVELDGKRYRIDRCELTSALALEAVRIDPAVYRDPRIDPEATVWKPYQPPTPPFPVFLDLPLLTGSEKPHVPHVAIAAAPWPGQMAIWSSATEAGFAVNTVVERPAFIGVTETDLPRGASSRWERGPALRLRLGSGNLSSAEEMAVLAGANAIAIGDGSSDTWEIIQFRDAALVAPSTYEVTTRLRGQMGTDGVMPDLWPAGSLVVVLDTALKQISLPQSARGLSRNYRIGDATRGYDAPGVVARSEAFSGIGLRPYSVCHPRKTGTSGADVAIRWIRRTRMDGDSWQSLEVPLGEETESYRVQIRNGAALLREVTTSQPSWTYTAAMQGADGAGPTTRIEVAQLSASFGAGPSAELALG</sequence>
<protein>
    <submittedName>
        <fullName evidence="5">Host specificity protein</fullName>
    </submittedName>
</protein>
<dbReference type="Pfam" id="PF23666">
    <property type="entry name" value="Rcc01698_C"/>
    <property type="match status" value="1"/>
</dbReference>
<evidence type="ECO:0000313" key="6">
    <source>
        <dbReference type="Proteomes" id="UP000477782"/>
    </source>
</evidence>
<dbReference type="EMBL" id="JAAIVJ010000001">
    <property type="protein sequence ID" value="NEY89288.1"/>
    <property type="molecule type" value="Genomic_DNA"/>
</dbReference>
<dbReference type="CDD" id="cd19607">
    <property type="entry name" value="GTA_TIM-barrel-like"/>
    <property type="match status" value="1"/>
</dbReference>
<evidence type="ECO:0000259" key="2">
    <source>
        <dbReference type="Pfam" id="PF13547"/>
    </source>
</evidence>
<feature type="compositionally biased region" description="Polar residues" evidence="1">
    <location>
        <begin position="671"/>
        <end position="680"/>
    </location>
</feature>
<reference evidence="5 6" key="1">
    <citation type="submission" date="2020-02" db="EMBL/GenBank/DDBJ databases">
        <authorList>
            <person name="Chen W.-M."/>
        </authorList>
    </citation>
    <scope>NUCLEOTIDE SEQUENCE [LARGE SCALE GENOMIC DNA]</scope>
    <source>
        <strain evidence="5 6">KMS-5</strain>
    </source>
</reference>
<dbReference type="SUPFAM" id="SSF51445">
    <property type="entry name" value="(Trans)glycosidases"/>
    <property type="match status" value="1"/>
</dbReference>